<reference evidence="1 2" key="1">
    <citation type="journal article" date="2016" name="Int. J. Syst. Evol. Microbiol.">
        <title>Descriptions of Anaerotaenia torta gen. nov., sp. nov. and Anaerocolumna cellulosilytica gen. nov., sp. nov. isolated from a methanogenic reactor of cattle waste.</title>
        <authorList>
            <person name="Uek A."/>
            <person name="Ohtaki Y."/>
            <person name="Kaku N."/>
            <person name="Ueki K."/>
        </authorList>
    </citation>
    <scope>NUCLEOTIDE SEQUENCE [LARGE SCALE GENOMIC DNA]</scope>
    <source>
        <strain evidence="1 2">SN021</strain>
    </source>
</reference>
<dbReference type="Pfam" id="PF00884">
    <property type="entry name" value="Sulfatase"/>
    <property type="match status" value="1"/>
</dbReference>
<dbReference type="Gene3D" id="3.40.720.10">
    <property type="entry name" value="Alkaline Phosphatase, subunit A"/>
    <property type="match status" value="1"/>
</dbReference>
<protein>
    <submittedName>
        <fullName evidence="1">Choline-sulfatase</fullName>
    </submittedName>
</protein>
<gene>
    <name evidence="1" type="primary">betC</name>
    <name evidence="1" type="ORF">acsn021_38600</name>
</gene>
<dbReference type="InterPro" id="IPR000917">
    <property type="entry name" value="Sulfatase_N"/>
</dbReference>
<name>A0A6S6RBZ3_9FIRM</name>
<dbReference type="Proteomes" id="UP000515561">
    <property type="component" value="Chromosome"/>
</dbReference>
<dbReference type="CDD" id="cd16037">
    <property type="entry name" value="sulfatase_like"/>
    <property type="match status" value="1"/>
</dbReference>
<dbReference type="PANTHER" id="PTHR46615:SF1">
    <property type="entry name" value="ARYLSULFATASE K"/>
    <property type="match status" value="1"/>
</dbReference>
<dbReference type="EMBL" id="AP023367">
    <property type="protein sequence ID" value="BCJ96291.1"/>
    <property type="molecule type" value="Genomic_DNA"/>
</dbReference>
<dbReference type="KEGG" id="acel:acsn021_38600"/>
<keyword evidence="2" id="KW-1185">Reference proteome</keyword>
<dbReference type="RefSeq" id="WP_184093163.1">
    <property type="nucleotide sequence ID" value="NZ_AP023367.1"/>
</dbReference>
<evidence type="ECO:0000313" key="1">
    <source>
        <dbReference type="EMBL" id="BCJ96291.1"/>
    </source>
</evidence>
<dbReference type="GO" id="GO:0015024">
    <property type="term" value="F:glucuronate-2-sulfatase activity"/>
    <property type="evidence" value="ECO:0007669"/>
    <property type="project" value="TreeGrafter"/>
</dbReference>
<evidence type="ECO:0000313" key="2">
    <source>
        <dbReference type="Proteomes" id="UP000515561"/>
    </source>
</evidence>
<sequence length="492" mass="56596">MKDILIFMSDQHSPLFSEWGSERVDTPNLMRLRDEGTSFEAAYTSCPLCVPARMSMMSGLIPGKTGVFTNNDTLSSQIPCFTHALAAAGYETVLIGRMHFVGTDQRHGFTKRLAADMTPTGWNRPVEQLKKERGDFAKTFGEPWCTDVVGAGESPVLHYDEQIVQTALAYLDQEHEKPQFIIVGTYGPHFPYVAPEELYLKYSDRVSIPKFFNNIPDYMEGFELLKNHCNHEVTENTVRGVYAAYCGMVEKMDSQIGQVRDAFLSYARKKKNGHVFGYLSDHGDQAGERRIFGKQTFFEKSVRIPMIFEGTDIRAGKKIISPVSILDLAPTLCDLAETAFCEEADGKSLKQLLTQEGAEDYERVVISQFTDSYKEKIHYGIMLRYRECKFISYHGYERFDLLFDLKNDPEETVNIIEKFPKLREWFVNIAGLYGKPEEIETEQYRRARNLKWFQYYEKVTGWKEKERWTENPPSARGELKIIANFKKGKINR</sequence>
<accession>A0A6S6RBZ3</accession>
<dbReference type="AlphaFoldDB" id="A0A6S6RBZ3"/>
<dbReference type="InterPro" id="IPR017850">
    <property type="entry name" value="Alkaline_phosphatase_core_sf"/>
</dbReference>
<dbReference type="GO" id="GO:0004065">
    <property type="term" value="F:arylsulfatase activity"/>
    <property type="evidence" value="ECO:0007669"/>
    <property type="project" value="TreeGrafter"/>
</dbReference>
<dbReference type="InterPro" id="IPR051849">
    <property type="entry name" value="GAG-degrading_sulfatase"/>
</dbReference>
<dbReference type="PANTHER" id="PTHR46615">
    <property type="entry name" value="ARYLSULFATASE K"/>
    <property type="match status" value="1"/>
</dbReference>
<dbReference type="SUPFAM" id="SSF53649">
    <property type="entry name" value="Alkaline phosphatase-like"/>
    <property type="match status" value="1"/>
</dbReference>
<proteinExistence type="predicted"/>
<organism evidence="1 2">
    <name type="scientific">Anaerocolumna cellulosilytica</name>
    <dbReference type="NCBI Taxonomy" id="433286"/>
    <lineage>
        <taxon>Bacteria</taxon>
        <taxon>Bacillati</taxon>
        <taxon>Bacillota</taxon>
        <taxon>Clostridia</taxon>
        <taxon>Lachnospirales</taxon>
        <taxon>Lachnospiraceae</taxon>
        <taxon>Anaerocolumna</taxon>
    </lineage>
</organism>